<gene>
    <name evidence="3" type="ORF">F131LOC_013620</name>
    <name evidence="2" type="ORF">F131LOC_01454</name>
</gene>
<protein>
    <submittedName>
        <fullName evidence="2">Dienelactone hydrolase</fullName>
    </submittedName>
    <submittedName>
        <fullName evidence="3">Prolyl oligopeptidase family serine peptidase</fullName>
    </submittedName>
</protein>
<dbReference type="AlphaFoldDB" id="A0A855MF64"/>
<evidence type="ECO:0000259" key="1">
    <source>
        <dbReference type="Pfam" id="PF02129"/>
    </source>
</evidence>
<dbReference type="EMBL" id="CP065030">
    <property type="protein sequence ID" value="QPK14424.1"/>
    <property type="molecule type" value="Genomic_DNA"/>
</dbReference>
<evidence type="ECO:0000313" key="2">
    <source>
        <dbReference type="EMBL" id="POY50572.1"/>
    </source>
</evidence>
<reference evidence="2" key="1">
    <citation type="submission" date="2017-12" db="EMBL/GenBank/DDBJ databases">
        <title>First report on the novel genomospecies/subspecies of Pectobacterium carotovorum in Russia.</title>
        <authorList>
            <person name="Shirshikov F.V."/>
            <person name="Miroshnikov K."/>
            <person name="Toshakov S.V."/>
            <person name="Kabanova A.P."/>
            <person name="Barannik A.P."/>
            <person name="Shneider M."/>
            <person name="Ignatov A.N."/>
            <person name="Miroshnikov K.A."/>
        </authorList>
    </citation>
    <scope>NUCLEOTIDE SEQUENCE [LARGE SCALE GENOMIC DNA]</scope>
    <source>
        <strain evidence="2">F131</strain>
    </source>
</reference>
<dbReference type="GO" id="GO:0016787">
    <property type="term" value="F:hydrolase activity"/>
    <property type="evidence" value="ECO:0007669"/>
    <property type="project" value="UniProtKB-KW"/>
</dbReference>
<dbReference type="EMBL" id="PDVW01000006">
    <property type="protein sequence ID" value="POY50572.1"/>
    <property type="molecule type" value="Genomic_DNA"/>
</dbReference>
<feature type="domain" description="Xaa-Pro dipeptidyl-peptidase-like" evidence="1">
    <location>
        <begin position="66"/>
        <end position="207"/>
    </location>
</feature>
<keyword evidence="2" id="KW-0378">Hydrolase</keyword>
<name>A0A855MF64_9GAMM</name>
<evidence type="ECO:0000313" key="4">
    <source>
        <dbReference type="Proteomes" id="UP000237284"/>
    </source>
</evidence>
<dbReference type="SUPFAM" id="SSF53474">
    <property type="entry name" value="alpha/beta-Hydrolases"/>
    <property type="match status" value="1"/>
</dbReference>
<dbReference type="Gene3D" id="3.40.50.1820">
    <property type="entry name" value="alpha/beta hydrolase"/>
    <property type="match status" value="1"/>
</dbReference>
<organism evidence="2">
    <name type="scientific">Pectobacterium versatile</name>
    <dbReference type="NCBI Taxonomy" id="2488639"/>
    <lineage>
        <taxon>Bacteria</taxon>
        <taxon>Pseudomonadati</taxon>
        <taxon>Pseudomonadota</taxon>
        <taxon>Gammaproteobacteria</taxon>
        <taxon>Enterobacterales</taxon>
        <taxon>Pectobacteriaceae</taxon>
        <taxon>Pectobacterium</taxon>
    </lineage>
</organism>
<reference evidence="3 4" key="2">
    <citation type="submission" date="2020-11" db="EMBL/GenBank/DDBJ databases">
        <title>Complete genome sequence of Pectobacterium versatile F131.</title>
        <authorList>
            <person name="Shirshikov F.V."/>
            <person name="Miroshnikov K."/>
            <person name="Toshakov S.V."/>
            <person name="Kabanova A.P."/>
            <person name="Barannik A.P."/>
            <person name="Shneider M."/>
            <person name="Ignatov A.N."/>
            <person name="Miroshnikov K.A."/>
            <person name="Mikhailova Y.V."/>
            <person name="Shelenkov A."/>
            <person name="Yanushevich Y.G."/>
            <person name="Evseev P.V."/>
        </authorList>
    </citation>
    <scope>NUCLEOTIDE SEQUENCE [LARGE SCALE GENOMIC DNA]</scope>
    <source>
        <strain evidence="3 4">F131</strain>
    </source>
</reference>
<proteinExistence type="predicted"/>
<dbReference type="PANTHER" id="PTHR22946">
    <property type="entry name" value="DIENELACTONE HYDROLASE DOMAIN-CONTAINING PROTEIN-RELATED"/>
    <property type="match status" value="1"/>
</dbReference>
<dbReference type="Pfam" id="PF02129">
    <property type="entry name" value="Peptidase_S15"/>
    <property type="match status" value="1"/>
</dbReference>
<dbReference type="RefSeq" id="WP_103971241.1">
    <property type="nucleotide sequence ID" value="NZ_CP024842.1"/>
</dbReference>
<accession>A0A855MF64</accession>
<dbReference type="Proteomes" id="UP000237284">
    <property type="component" value="Chromosome"/>
</dbReference>
<dbReference type="InterPro" id="IPR029058">
    <property type="entry name" value="AB_hydrolase_fold"/>
</dbReference>
<dbReference type="InterPro" id="IPR000383">
    <property type="entry name" value="Xaa-Pro-like_dom"/>
</dbReference>
<dbReference type="InterPro" id="IPR050261">
    <property type="entry name" value="FrsA_esterase"/>
</dbReference>
<sequence length="395" mass="42640">MRHHAIACFTRVTVITALFGITFSSIAAPPNVSLQHVSLQHQQFEGLIREPLSLQVTLDNGKPAILDAFVTRPISQTTLPVVIITNGTVGTAEFDRWEMNPNRASSTALAFARHGYAAVTVLREGYGYSSGGAEYLGGSCKQPLHKLAGEKDTRDLLAALEAIRRQPWASPDKAVLAGMSAGGFAVLATSAVNPPGVQAIINFDGGRGSIDGKSLCDRAGLIRAFTTYGVTARIPSLWLYSRNDQSFTPEMGRAFSEAYRSGGGKAEFIEMPAFGKNGHVFMDTAPEDFWWKRVAGFLAQQHLPYEEVVTLPVTHLASPANLNNSAGKKAFRKYETARLYEKAFATGKDGAWGTAYWARTGREAADAAVKSCEKFQPKGAANCTVYAINDEVVAK</sequence>
<evidence type="ECO:0000313" key="3">
    <source>
        <dbReference type="EMBL" id="QPK14424.1"/>
    </source>
</evidence>